<gene>
    <name evidence="2" type="ORF">HJC23_011227</name>
</gene>
<keyword evidence="3" id="KW-1185">Reference proteome</keyword>
<dbReference type="Proteomes" id="UP001516023">
    <property type="component" value="Unassembled WGS sequence"/>
</dbReference>
<feature type="region of interest" description="Disordered" evidence="1">
    <location>
        <begin position="1"/>
        <end position="21"/>
    </location>
</feature>
<feature type="compositionally biased region" description="Basic and acidic residues" evidence="1">
    <location>
        <begin position="9"/>
        <end position="21"/>
    </location>
</feature>
<feature type="compositionally biased region" description="Basic and acidic residues" evidence="1">
    <location>
        <begin position="181"/>
        <end position="206"/>
    </location>
</feature>
<comment type="caution">
    <text evidence="2">The sequence shown here is derived from an EMBL/GenBank/DDBJ whole genome shotgun (WGS) entry which is preliminary data.</text>
</comment>
<protein>
    <submittedName>
        <fullName evidence="2">Uncharacterized protein</fullName>
    </submittedName>
</protein>
<evidence type="ECO:0000256" key="1">
    <source>
        <dbReference type="SAM" id="MobiDB-lite"/>
    </source>
</evidence>
<evidence type="ECO:0000313" key="2">
    <source>
        <dbReference type="EMBL" id="KAL3792062.1"/>
    </source>
</evidence>
<evidence type="ECO:0000313" key="3">
    <source>
        <dbReference type="Proteomes" id="UP001516023"/>
    </source>
</evidence>
<dbReference type="AlphaFoldDB" id="A0ABD3PW91"/>
<sequence>MSSVTFSEETARDTMESSRRDVMHCEKEIQSIKDSLKLLNPGAGAHSDEDSLNALKVTVNKVRFNGEEPPKDVESPPTFKVHLSSPIEVRTITKLHDPLDPSAEGSFALFKSVEISNALLTVEAFSSADASDGTKLGVSAAHDLLPLFEDLESSTGADTNNSSTLEIAIVSENRDLIIADLRNSKDDDESKASRGGDEGDKGGDYERTEDEEPRNEEGFETSEEKSTAATGTDRGDNEGSETNDGNPEPAADRNDSGQDKSVGDDERCEGLKGEADVVATEETNPGQNMSDAPKEESKVQIPVCVLSVHLEYTPSLNDKRDALYNKLNEVSKRKAAAIEALRKSAAAVNRARAEQGMTSDNVEKSTAVKSGFLKKSKASGSGEKNTPPPLLKRVYEKTFGPQSMLWVVGPIAKNYVVFFAVSVFFHFKGDLLALPPPV</sequence>
<feature type="region of interest" description="Disordered" evidence="1">
    <location>
        <begin position="181"/>
        <end position="297"/>
    </location>
</feature>
<name>A0ABD3PW91_9STRA</name>
<reference evidence="2 3" key="1">
    <citation type="journal article" date="2020" name="G3 (Bethesda)">
        <title>Improved Reference Genome for Cyclotella cryptica CCMP332, a Model for Cell Wall Morphogenesis, Salinity Adaptation, and Lipid Production in Diatoms (Bacillariophyta).</title>
        <authorList>
            <person name="Roberts W.R."/>
            <person name="Downey K.M."/>
            <person name="Ruck E.C."/>
            <person name="Traller J.C."/>
            <person name="Alverson A.J."/>
        </authorList>
    </citation>
    <scope>NUCLEOTIDE SEQUENCE [LARGE SCALE GENOMIC DNA]</scope>
    <source>
        <strain evidence="2 3">CCMP332</strain>
    </source>
</reference>
<proteinExistence type="predicted"/>
<feature type="compositionally biased region" description="Acidic residues" evidence="1">
    <location>
        <begin position="207"/>
        <end position="221"/>
    </location>
</feature>
<organism evidence="2 3">
    <name type="scientific">Cyclotella cryptica</name>
    <dbReference type="NCBI Taxonomy" id="29204"/>
    <lineage>
        <taxon>Eukaryota</taxon>
        <taxon>Sar</taxon>
        <taxon>Stramenopiles</taxon>
        <taxon>Ochrophyta</taxon>
        <taxon>Bacillariophyta</taxon>
        <taxon>Coscinodiscophyceae</taxon>
        <taxon>Thalassiosirophycidae</taxon>
        <taxon>Stephanodiscales</taxon>
        <taxon>Stephanodiscaceae</taxon>
        <taxon>Cyclotella</taxon>
    </lineage>
</organism>
<feature type="compositionally biased region" description="Basic and acidic residues" evidence="1">
    <location>
        <begin position="250"/>
        <end position="275"/>
    </location>
</feature>
<feature type="compositionally biased region" description="Polar residues" evidence="1">
    <location>
        <begin position="281"/>
        <end position="290"/>
    </location>
</feature>
<dbReference type="EMBL" id="JABMIG020000106">
    <property type="protein sequence ID" value="KAL3792062.1"/>
    <property type="molecule type" value="Genomic_DNA"/>
</dbReference>
<accession>A0ABD3PW91</accession>